<name>A0A1S9D521_ASPOZ</name>
<gene>
    <name evidence="1" type="ORF">Aory04_000716100</name>
    <name evidence="2" type="ORF">OAory_01049980</name>
</gene>
<proteinExistence type="predicted"/>
<dbReference type="Proteomes" id="UP000190312">
    <property type="component" value="Unassembled WGS sequence"/>
</dbReference>
<dbReference type="SMART" id="SM01236">
    <property type="entry name" value="Haem_oxygenase_2"/>
    <property type="match status" value="1"/>
</dbReference>
<protein>
    <submittedName>
        <fullName evidence="1">Unnamed protein product</fullName>
    </submittedName>
</protein>
<dbReference type="EMBL" id="MKZY01000011">
    <property type="protein sequence ID" value="OOO04151.1"/>
    <property type="molecule type" value="Genomic_DNA"/>
</dbReference>
<reference evidence="1" key="2">
    <citation type="submission" date="2023-04" db="EMBL/GenBank/DDBJ databases">
        <title>Aspergillus oryzae NBRC 4228.</title>
        <authorList>
            <person name="Ichikawa N."/>
            <person name="Sato H."/>
            <person name="Tonouchi N."/>
        </authorList>
    </citation>
    <scope>NUCLEOTIDE SEQUENCE</scope>
    <source>
        <strain evidence="1">NBRC 4228</strain>
    </source>
</reference>
<dbReference type="OMA" id="EEAKWWL"/>
<evidence type="ECO:0000313" key="2">
    <source>
        <dbReference type="EMBL" id="OOO04151.1"/>
    </source>
</evidence>
<dbReference type="AlphaFoldDB" id="A0A1S9D521"/>
<dbReference type="VEuPathDB" id="FungiDB:AO090009000440"/>
<dbReference type="OrthoDB" id="10057598at2759"/>
<comment type="caution">
    <text evidence="2">The sequence shown here is derived from an EMBL/GenBank/DDBJ whole genome shotgun (WGS) entry which is preliminary data.</text>
</comment>
<dbReference type="Proteomes" id="UP001165205">
    <property type="component" value="Unassembled WGS sequence"/>
</dbReference>
<organism evidence="2 3">
    <name type="scientific">Aspergillus oryzae</name>
    <name type="common">Yellow koji mold</name>
    <dbReference type="NCBI Taxonomy" id="5062"/>
    <lineage>
        <taxon>Eukaryota</taxon>
        <taxon>Fungi</taxon>
        <taxon>Dikarya</taxon>
        <taxon>Ascomycota</taxon>
        <taxon>Pezizomycotina</taxon>
        <taxon>Eurotiomycetes</taxon>
        <taxon>Eurotiomycetidae</taxon>
        <taxon>Eurotiales</taxon>
        <taxon>Aspergillaceae</taxon>
        <taxon>Aspergillus</taxon>
        <taxon>Aspergillus subgen. Circumdati</taxon>
    </lineage>
</organism>
<accession>A0A1S9D521</accession>
<dbReference type="EMBL" id="BSYA01000081">
    <property type="protein sequence ID" value="GMG31238.1"/>
    <property type="molecule type" value="Genomic_DNA"/>
</dbReference>
<reference evidence="2 3" key="1">
    <citation type="submission" date="2016-10" db="EMBL/GenBank/DDBJ databases">
        <title>Genome sequencing of Aspergillus oryzae BCC7051.</title>
        <authorList>
            <person name="Thammarongtham C."/>
            <person name="Vorapreeda T."/>
            <person name="Nookaew I."/>
            <person name="Srisuk T."/>
            <person name="Land M."/>
            <person name="Jeennor S."/>
            <person name="Laoteng K."/>
        </authorList>
    </citation>
    <scope>NUCLEOTIDE SEQUENCE [LARGE SCALE GENOMIC DNA]</scope>
    <source>
        <strain evidence="2 3">BCC7051</strain>
    </source>
</reference>
<sequence>MGPLSYWEFRDTWSDSPWGVPVRNATSLDYYHTLRSLAMSLRLFEVPRTLLPKLALSLFICFCLLLTKRWRRRKIDTTTYAVKEAKRGKATSQRPTYRTGGSPVDYRSLYYKLQNIEDHQDILPGARELLLSLLSDAINSTAYDKDQGQGIFGIRSYTDEKLFSFLQTSHQGVEDSYEKYIQDRRDGSPRVLVSNRQHATEVLTRLAPLKLVDGAWLGHINHINTPFAHRHVTKQLWQILSEELGGGKLSLHHTYIYKELLKGLDVNLPEPYERSFGEAVPNTNDMRIFKAGVVALLISLFPQEFLPEIFGFNLHFEGLNFETMTLARELRELEIDAQYFLHHLSIDNAHSGHAMMAAFTVSQYLALIVRDEGPKAARIAWRRVQAGYALSKHLRDGIESVVAADEGEIDYHAENNNSPGPYDEKVVNLLIAKAAVAQKIHTACPARIGGKPLVDWLDTSHIVSDSDKLDFLRELGNAAPWVVKGNPDKSRLIREVRRGGKMFGAFTLKEVNLLERWISTLDPRATSNDAQAAYWRFTGRKRFLQHPAMAPSLDPFLNFDCSAYPALPLGEDYIHDPLLLNLGKNWPKFISMWFAHTSLLESFVAVPSRVATELGAAVTCTLRAQYGLSPEEDGVLGMDELHHTVSAAPTPDLVDIGLEILSCKGISPLPGSLSDILTQCPCDFSSKMLSASVYPVRNGEILLGMLLAFLGLQRAVLECPGMLSETGKQALEGIIEREITGLKTCRDLLAADKRKAQLFAAGYWMARKEIYRKLGQ</sequence>
<dbReference type="eggNOG" id="ENOG502QVWE">
    <property type="taxonomic scope" value="Eukaryota"/>
</dbReference>
<evidence type="ECO:0000313" key="1">
    <source>
        <dbReference type="EMBL" id="GMG31238.1"/>
    </source>
</evidence>
<dbReference type="Pfam" id="PF14518">
    <property type="entry name" value="Haem_oxygenas_2"/>
    <property type="match status" value="1"/>
</dbReference>
<evidence type="ECO:0000313" key="3">
    <source>
        <dbReference type="Proteomes" id="UP000190312"/>
    </source>
</evidence>